<protein>
    <recommendedName>
        <fullName evidence="4">GDP/GTP exchange factor Sec2 N-terminal domain-containing protein</fullName>
    </recommendedName>
</protein>
<feature type="compositionally biased region" description="Polar residues" evidence="3">
    <location>
        <begin position="353"/>
        <end position="371"/>
    </location>
</feature>
<dbReference type="Pfam" id="PF25555">
    <property type="entry name" value="RAB3A-like_C"/>
    <property type="match status" value="1"/>
</dbReference>
<organism evidence="5 6">
    <name type="scientific">Talaromyces rugulosus</name>
    <name type="common">Penicillium rugulosum</name>
    <dbReference type="NCBI Taxonomy" id="121627"/>
    <lineage>
        <taxon>Eukaryota</taxon>
        <taxon>Fungi</taxon>
        <taxon>Dikarya</taxon>
        <taxon>Ascomycota</taxon>
        <taxon>Pezizomycotina</taxon>
        <taxon>Eurotiomycetes</taxon>
        <taxon>Eurotiomycetidae</taxon>
        <taxon>Eurotiales</taxon>
        <taxon>Trichocomaceae</taxon>
        <taxon>Talaromyces</taxon>
        <taxon>Talaromyces sect. Islandici</taxon>
    </lineage>
</organism>
<dbReference type="Proteomes" id="UP000509510">
    <property type="component" value="Chromosome VI"/>
</dbReference>
<dbReference type="InterPro" id="IPR040351">
    <property type="entry name" value="RAB3IL/RAB3IP/Sec2"/>
</dbReference>
<feature type="domain" description="GDP/GTP exchange factor Sec2 N-terminal" evidence="4">
    <location>
        <begin position="99"/>
        <end position="238"/>
    </location>
</feature>
<dbReference type="GO" id="GO:0005085">
    <property type="term" value="F:guanyl-nucleotide exchange factor activity"/>
    <property type="evidence" value="ECO:0007669"/>
    <property type="project" value="InterPro"/>
</dbReference>
<evidence type="ECO:0000256" key="1">
    <source>
        <dbReference type="ARBA" id="ARBA00023054"/>
    </source>
</evidence>
<feature type="compositionally biased region" description="Basic and acidic residues" evidence="3">
    <location>
        <begin position="575"/>
        <end position="585"/>
    </location>
</feature>
<dbReference type="GeneID" id="55998647"/>
<dbReference type="InterPro" id="IPR009449">
    <property type="entry name" value="Sec2_N"/>
</dbReference>
<accession>A0A7H8RCI0</accession>
<feature type="compositionally biased region" description="Polar residues" evidence="3">
    <location>
        <begin position="543"/>
        <end position="554"/>
    </location>
</feature>
<dbReference type="GO" id="GO:0070319">
    <property type="term" value="C:Golgi to plasma membrane transport vesicle"/>
    <property type="evidence" value="ECO:0007669"/>
    <property type="project" value="TreeGrafter"/>
</dbReference>
<feature type="compositionally biased region" description="Polar residues" evidence="3">
    <location>
        <begin position="644"/>
        <end position="659"/>
    </location>
</feature>
<evidence type="ECO:0000259" key="4">
    <source>
        <dbReference type="Pfam" id="PF06428"/>
    </source>
</evidence>
<dbReference type="AlphaFoldDB" id="A0A7H8RCI0"/>
<dbReference type="SUPFAM" id="SSF144284">
    <property type="entry name" value="Sec2 N-terminal region"/>
    <property type="match status" value="1"/>
</dbReference>
<keyword evidence="1 2" id="KW-0175">Coiled coil</keyword>
<gene>
    <name evidence="5" type="ORF">TRUGW13939_11169</name>
</gene>
<name>A0A7H8RCI0_TALRU</name>
<feature type="compositionally biased region" description="Basic residues" evidence="3">
    <location>
        <begin position="1"/>
        <end position="10"/>
    </location>
</feature>
<dbReference type="Pfam" id="PF06428">
    <property type="entry name" value="Sec2p"/>
    <property type="match status" value="1"/>
</dbReference>
<feature type="region of interest" description="Disordered" evidence="3">
    <location>
        <begin position="353"/>
        <end position="374"/>
    </location>
</feature>
<feature type="coiled-coil region" evidence="2">
    <location>
        <begin position="106"/>
        <end position="240"/>
    </location>
</feature>
<dbReference type="RefSeq" id="XP_035350170.1">
    <property type="nucleotide sequence ID" value="XM_035494277.1"/>
</dbReference>
<dbReference type="PANTHER" id="PTHR14430:SF0">
    <property type="entry name" value="SEC2P DOMAIN-CONTAINING PROTEIN"/>
    <property type="match status" value="1"/>
</dbReference>
<dbReference type="KEGG" id="trg:TRUGW13939_11169"/>
<keyword evidence="6" id="KW-1185">Reference proteome</keyword>
<feature type="region of interest" description="Disordered" evidence="3">
    <location>
        <begin position="1"/>
        <end position="81"/>
    </location>
</feature>
<dbReference type="PANTHER" id="PTHR14430">
    <property type="entry name" value="RABIN3-RELATED"/>
    <property type="match status" value="1"/>
</dbReference>
<dbReference type="GO" id="GO:0051286">
    <property type="term" value="C:cell tip"/>
    <property type="evidence" value="ECO:0007669"/>
    <property type="project" value="TreeGrafter"/>
</dbReference>
<evidence type="ECO:0000313" key="5">
    <source>
        <dbReference type="EMBL" id="QKX63996.1"/>
    </source>
</evidence>
<evidence type="ECO:0000256" key="3">
    <source>
        <dbReference type="SAM" id="MobiDB-lite"/>
    </source>
</evidence>
<evidence type="ECO:0000313" key="6">
    <source>
        <dbReference type="Proteomes" id="UP000509510"/>
    </source>
</evidence>
<feature type="region of interest" description="Disordered" evidence="3">
    <location>
        <begin position="527"/>
        <end position="677"/>
    </location>
</feature>
<dbReference type="CDD" id="cd21044">
    <property type="entry name" value="Rab11BD_RAB3IP_like"/>
    <property type="match status" value="1"/>
</dbReference>
<proteinExistence type="predicted"/>
<sequence>MSRPTNHKRSQSVEKRSLSPARFLTKMKSTNALSDMRNSRRTSPAGLEDVSESNFNTLRDPRMASTSDLSSTSDSTHHPDLNNEVATLSAKLVQAINNQTHLDDSLSATRQELETAQDRLLVLESENEHFRTDLSSGILIKRVDVESEILSMKNILEEEQARRTVAEKEKKEMEQELETLTAALFEEANKMVAAAKQDREAVEKKNEQLRAQIKDTEALVSSQKEQLSELKAVMQEMNSVRDDTDTTPNTSTAPSSPAVVMQGNLNRLLDTSNISPVSAGSADVSPAPSTSFSHLLKPIYRTDMVAYDDFRDLLNLAKTSKPPSRIPSGSYGGLNVMGLGSLTSNQNASTVSLNHANGQSQTPTGSPQPSVSHAPLKDTRFYKRVLTEDVEPSLRLDAAPSISWLTRRSVLSSVCDGGLVVEPMPASSRKYKFPCALCGERRVGSENERTHRFRTSDNESAPRYALCTLCLEKMRACCELTGYLRMILDGHVHVEDVEEEREAWEETIRLRERLFWSRLGGGVVPSFTSPYESEKSLPVDAATTDSNFTGSEPVTETPPVLPAKDEGSPPSLPPKDNEAEVKVEADPFQSDVKQVSIGGTVISTEKTEGDDEKATINQEASAPDEAEDTPAENLSRDPPHSDAVTESVSLPETVTQSKPTKNEADTPAAMPGAFDQW</sequence>
<dbReference type="Gene3D" id="6.10.140.910">
    <property type="match status" value="1"/>
</dbReference>
<dbReference type="OrthoDB" id="1748564at2759"/>
<dbReference type="EMBL" id="CP055903">
    <property type="protein sequence ID" value="QKX63996.1"/>
    <property type="molecule type" value="Genomic_DNA"/>
</dbReference>
<evidence type="ECO:0000256" key="2">
    <source>
        <dbReference type="SAM" id="Coils"/>
    </source>
</evidence>
<feature type="compositionally biased region" description="Low complexity" evidence="3">
    <location>
        <begin position="65"/>
        <end position="74"/>
    </location>
</feature>
<reference evidence="6" key="1">
    <citation type="submission" date="2020-06" db="EMBL/GenBank/DDBJ databases">
        <title>A chromosome-scale genome assembly of Talaromyces rugulosus W13939.</title>
        <authorList>
            <person name="Wang B."/>
            <person name="Guo L."/>
            <person name="Ye K."/>
            <person name="Wang L."/>
        </authorList>
    </citation>
    <scope>NUCLEOTIDE SEQUENCE [LARGE SCALE GENOMIC DNA]</scope>
    <source>
        <strain evidence="6">W13939</strain>
    </source>
</reference>
<dbReference type="GO" id="GO:0006887">
    <property type="term" value="P:exocytosis"/>
    <property type="evidence" value="ECO:0007669"/>
    <property type="project" value="TreeGrafter"/>
</dbReference>